<accession>A0A3P3VY92</accession>
<comment type="caution">
    <text evidence="1">The sequence shown here is derived from an EMBL/GenBank/DDBJ whole genome shotgun (WGS) entry which is preliminary data.</text>
</comment>
<dbReference type="RefSeq" id="WP_125020147.1">
    <property type="nucleotide sequence ID" value="NZ_RQVQ01000051.1"/>
</dbReference>
<gene>
    <name evidence="1" type="ORF">EG240_14885</name>
</gene>
<protein>
    <submittedName>
        <fullName evidence="1">Uncharacterized protein</fullName>
    </submittedName>
</protein>
<dbReference type="Proteomes" id="UP000275719">
    <property type="component" value="Unassembled WGS sequence"/>
</dbReference>
<name>A0A3P3VY92_9FLAO</name>
<sequence length="112" mass="12928">MKATRKIFFYLSLVLISGLMMIPCAVKQQIKGSITQTQTTYNGKNSAKVCVTTYATTQQQHRLQIAKLLPFLFSDVLKIDNDRFTQVVLPNSFIFFFKEKVPSYILHCLFRI</sequence>
<organism evidence="1 2">
    <name type="scientific">Paenimyroides tangerinum</name>
    <dbReference type="NCBI Taxonomy" id="2488728"/>
    <lineage>
        <taxon>Bacteria</taxon>
        <taxon>Pseudomonadati</taxon>
        <taxon>Bacteroidota</taxon>
        <taxon>Flavobacteriia</taxon>
        <taxon>Flavobacteriales</taxon>
        <taxon>Flavobacteriaceae</taxon>
        <taxon>Paenimyroides</taxon>
    </lineage>
</organism>
<proteinExistence type="predicted"/>
<dbReference type="AlphaFoldDB" id="A0A3P3VY92"/>
<evidence type="ECO:0000313" key="2">
    <source>
        <dbReference type="Proteomes" id="UP000275719"/>
    </source>
</evidence>
<evidence type="ECO:0000313" key="1">
    <source>
        <dbReference type="EMBL" id="RRJ87670.1"/>
    </source>
</evidence>
<dbReference type="EMBL" id="RQVQ01000051">
    <property type="protein sequence ID" value="RRJ87670.1"/>
    <property type="molecule type" value="Genomic_DNA"/>
</dbReference>
<reference evidence="1 2" key="1">
    <citation type="submission" date="2018-11" db="EMBL/GenBank/DDBJ databases">
        <title>Flavobacterium sp. nov., YIM 102701-2 draft genome.</title>
        <authorList>
            <person name="Li G."/>
            <person name="Jiang Y."/>
        </authorList>
    </citation>
    <scope>NUCLEOTIDE SEQUENCE [LARGE SCALE GENOMIC DNA]</scope>
    <source>
        <strain evidence="1 2">YIM 102701-2</strain>
    </source>
</reference>
<keyword evidence="2" id="KW-1185">Reference proteome</keyword>